<feature type="domain" description="Acyltransferase 3" evidence="3">
    <location>
        <begin position="70"/>
        <end position="373"/>
    </location>
</feature>
<dbReference type="GO" id="GO:0000271">
    <property type="term" value="P:polysaccharide biosynthetic process"/>
    <property type="evidence" value="ECO:0007669"/>
    <property type="project" value="TreeGrafter"/>
</dbReference>
<dbReference type="Pfam" id="PF01757">
    <property type="entry name" value="Acyl_transf_3"/>
    <property type="match status" value="1"/>
</dbReference>
<sequence length="482" mass="55031">MLRSHGPDSDGTKTLAEDAAAATATAVALHVQSTPEDQPLLTDEQDKDKDKKPVKAKKAAVAAAPPTKVLFLDGVRGLAAMLVVTQHSHEYMQDLNLGAVAVDSFFVLSSFLLTWLFTKKTIRMMNQGAGVRKWFFALCDYFSKRFCRVYPLFALTCVALWCMDDEAKKRYFLIKQPENFDLYKLLTFEFEYRYFVFWTLPLEISYYFFIPVFVVGTLSLRKFWWVPFIPAYYWVLNEGWNDYRTSHSVLRPHIPTFLAGSMAAVIFVKLDAWIKASGFQFRLLPKLLLRTVEFSALALFLSIAFRGLFFIWVHENTAPKTPGFPFVSVSLTTVFVCEMLLPSALSSIFEWSFLRYWGKISFSVYLLHSFVLYNPTVNSQPNYYCRMFSRFGLLCMLATASYHLVEYPSQLLAQRITKALMEQETKGSGGLTVFWGEWANPSKMLTQRLAWAQEAKASGKWMEVLGLKSSQPAKAQPHESAA</sequence>
<accession>A0A6A3KR89</accession>
<dbReference type="Proteomes" id="UP000434957">
    <property type="component" value="Unassembled WGS sequence"/>
</dbReference>
<keyword evidence="6" id="KW-1185">Reference proteome</keyword>
<organism evidence="4 7">
    <name type="scientific">Phytophthora rubi</name>
    <dbReference type="NCBI Taxonomy" id="129364"/>
    <lineage>
        <taxon>Eukaryota</taxon>
        <taxon>Sar</taxon>
        <taxon>Stramenopiles</taxon>
        <taxon>Oomycota</taxon>
        <taxon>Peronosporomycetes</taxon>
        <taxon>Peronosporales</taxon>
        <taxon>Peronosporaceae</taxon>
        <taxon>Phytophthora</taxon>
    </lineage>
</organism>
<evidence type="ECO:0000313" key="6">
    <source>
        <dbReference type="Proteomes" id="UP000434957"/>
    </source>
</evidence>
<protein>
    <recommendedName>
        <fullName evidence="3">Acyltransferase 3 domain-containing protein</fullName>
    </recommendedName>
</protein>
<feature type="transmembrane region" description="Helical" evidence="2">
    <location>
        <begin position="294"/>
        <end position="314"/>
    </location>
</feature>
<feature type="transmembrane region" description="Helical" evidence="2">
    <location>
        <begin position="254"/>
        <end position="274"/>
    </location>
</feature>
<comment type="caution">
    <text evidence="4">The sequence shown here is derived from an EMBL/GenBank/DDBJ whole genome shotgun (WGS) entry which is preliminary data.</text>
</comment>
<dbReference type="GO" id="GO:0016747">
    <property type="term" value="F:acyltransferase activity, transferring groups other than amino-acyl groups"/>
    <property type="evidence" value="ECO:0007669"/>
    <property type="project" value="InterPro"/>
</dbReference>
<feature type="transmembrane region" description="Helical" evidence="2">
    <location>
        <begin position="97"/>
        <end position="117"/>
    </location>
</feature>
<dbReference type="InterPro" id="IPR050879">
    <property type="entry name" value="Acyltransferase_3"/>
</dbReference>
<evidence type="ECO:0000313" key="4">
    <source>
        <dbReference type="EMBL" id="KAE9007908.1"/>
    </source>
</evidence>
<feature type="transmembrane region" description="Helical" evidence="2">
    <location>
        <begin position="326"/>
        <end position="349"/>
    </location>
</feature>
<dbReference type="EMBL" id="QXFT01000575">
    <property type="protein sequence ID" value="KAE9340430.1"/>
    <property type="molecule type" value="Genomic_DNA"/>
</dbReference>
<feature type="compositionally biased region" description="Basic and acidic residues" evidence="1">
    <location>
        <begin position="44"/>
        <end position="53"/>
    </location>
</feature>
<gene>
    <name evidence="4" type="ORF">PR002_g16059</name>
    <name evidence="5" type="ORF">PR003_g10501</name>
</gene>
<dbReference type="OrthoDB" id="207378at2759"/>
<evidence type="ECO:0000256" key="1">
    <source>
        <dbReference type="SAM" id="MobiDB-lite"/>
    </source>
</evidence>
<dbReference type="GO" id="GO:0016020">
    <property type="term" value="C:membrane"/>
    <property type="evidence" value="ECO:0007669"/>
    <property type="project" value="TreeGrafter"/>
</dbReference>
<dbReference type="PANTHER" id="PTHR23028:SF53">
    <property type="entry name" value="ACYL_TRANSF_3 DOMAIN-CONTAINING PROTEIN"/>
    <property type="match status" value="1"/>
</dbReference>
<feature type="transmembrane region" description="Helical" evidence="2">
    <location>
        <begin position="194"/>
        <end position="218"/>
    </location>
</feature>
<evidence type="ECO:0000313" key="7">
    <source>
        <dbReference type="Proteomes" id="UP000435112"/>
    </source>
</evidence>
<keyword evidence="2" id="KW-0812">Transmembrane</keyword>
<dbReference type="InterPro" id="IPR002656">
    <property type="entry name" value="Acyl_transf_3_dom"/>
</dbReference>
<reference evidence="4 7" key="1">
    <citation type="submission" date="2018-09" db="EMBL/GenBank/DDBJ databases">
        <title>Genomic investigation of the strawberry pathogen Phytophthora fragariae indicates pathogenicity is determined by transcriptional variation in three key races.</title>
        <authorList>
            <person name="Adams T.M."/>
            <person name="Armitage A.D."/>
            <person name="Sobczyk M.K."/>
            <person name="Bates H.J."/>
            <person name="Dunwell J.M."/>
            <person name="Nellist C.F."/>
            <person name="Harrison R.J."/>
        </authorList>
    </citation>
    <scope>NUCLEOTIDE SEQUENCE [LARGE SCALE GENOMIC DNA]</scope>
    <source>
        <strain evidence="4 7">SCRP324</strain>
        <strain evidence="5 6">SCRP333</strain>
    </source>
</reference>
<feature type="region of interest" description="Disordered" evidence="1">
    <location>
        <begin position="31"/>
        <end position="59"/>
    </location>
</feature>
<feature type="transmembrane region" description="Helical" evidence="2">
    <location>
        <begin position="387"/>
        <end position="405"/>
    </location>
</feature>
<feature type="transmembrane region" description="Helical" evidence="2">
    <location>
        <begin position="356"/>
        <end position="375"/>
    </location>
</feature>
<dbReference type="EMBL" id="QXFU01001205">
    <property type="protein sequence ID" value="KAE9007908.1"/>
    <property type="molecule type" value="Genomic_DNA"/>
</dbReference>
<evidence type="ECO:0000256" key="2">
    <source>
        <dbReference type="SAM" id="Phobius"/>
    </source>
</evidence>
<name>A0A6A3KR89_9STRA</name>
<evidence type="ECO:0000313" key="5">
    <source>
        <dbReference type="EMBL" id="KAE9340430.1"/>
    </source>
</evidence>
<dbReference type="AlphaFoldDB" id="A0A6A3KR89"/>
<proteinExistence type="predicted"/>
<keyword evidence="2" id="KW-0472">Membrane</keyword>
<dbReference type="PANTHER" id="PTHR23028">
    <property type="entry name" value="ACETYLTRANSFERASE"/>
    <property type="match status" value="1"/>
</dbReference>
<keyword evidence="2" id="KW-1133">Transmembrane helix</keyword>
<evidence type="ECO:0000259" key="3">
    <source>
        <dbReference type="Pfam" id="PF01757"/>
    </source>
</evidence>
<dbReference type="Proteomes" id="UP000435112">
    <property type="component" value="Unassembled WGS sequence"/>
</dbReference>